<dbReference type="InterPro" id="IPR028011">
    <property type="entry name" value="DUF4476"/>
</dbReference>
<dbReference type="AlphaFoldDB" id="A0A699YP12"/>
<dbReference type="InterPro" id="IPR002404">
    <property type="entry name" value="IRS_PTB"/>
</dbReference>
<protein>
    <submittedName>
        <fullName evidence="3">DUF4476 domain-containing protein</fullName>
    </submittedName>
</protein>
<evidence type="ECO:0000259" key="1">
    <source>
        <dbReference type="Pfam" id="PF02174"/>
    </source>
</evidence>
<gene>
    <name evidence="3" type="ORF">HaLaN_04677</name>
</gene>
<dbReference type="Proteomes" id="UP000485058">
    <property type="component" value="Unassembled WGS sequence"/>
</dbReference>
<evidence type="ECO:0000313" key="4">
    <source>
        <dbReference type="Proteomes" id="UP000485058"/>
    </source>
</evidence>
<dbReference type="EMBL" id="BLLF01000240">
    <property type="protein sequence ID" value="GFH09518.1"/>
    <property type="molecule type" value="Genomic_DNA"/>
</dbReference>
<comment type="caution">
    <text evidence="3">The sequence shown here is derived from an EMBL/GenBank/DDBJ whole genome shotgun (WGS) entry which is preliminary data.</text>
</comment>
<feature type="domain" description="DUF4476" evidence="2">
    <location>
        <begin position="101"/>
        <end position="184"/>
    </location>
</feature>
<evidence type="ECO:0000313" key="3">
    <source>
        <dbReference type="EMBL" id="GFH09518.1"/>
    </source>
</evidence>
<evidence type="ECO:0000259" key="2">
    <source>
        <dbReference type="Pfam" id="PF14771"/>
    </source>
</evidence>
<keyword evidence="4" id="KW-1185">Reference proteome</keyword>
<feature type="domain" description="IRS-type PTB" evidence="1">
    <location>
        <begin position="15"/>
        <end position="62"/>
    </location>
</feature>
<sequence length="199" mass="23021">MRLATINACPQLQKGSPLLMEISRLGFRFLRPSTEDPLRVFPWGQIHSWAHDDQLFNFRFFDENKRSIVQHVVLLQHLNKLLGHIQLIIDQILEERKSQVISDEGFHRLLQQLQQQAGQDQMQLLATNAKHHYFMARQGRQLLEALASGFDKVEASVLLHGRLVDQNCFAHMLEALDSPADRDNVWHRIILARKAASHP</sequence>
<organism evidence="3 4">
    <name type="scientific">Haematococcus lacustris</name>
    <name type="common">Green alga</name>
    <name type="synonym">Haematococcus pluvialis</name>
    <dbReference type="NCBI Taxonomy" id="44745"/>
    <lineage>
        <taxon>Eukaryota</taxon>
        <taxon>Viridiplantae</taxon>
        <taxon>Chlorophyta</taxon>
        <taxon>core chlorophytes</taxon>
        <taxon>Chlorophyceae</taxon>
        <taxon>CS clade</taxon>
        <taxon>Chlamydomonadales</taxon>
        <taxon>Haematococcaceae</taxon>
        <taxon>Haematococcus</taxon>
    </lineage>
</organism>
<dbReference type="Pfam" id="PF02174">
    <property type="entry name" value="IRS"/>
    <property type="match status" value="1"/>
</dbReference>
<reference evidence="3 4" key="1">
    <citation type="submission" date="2020-02" db="EMBL/GenBank/DDBJ databases">
        <title>Draft genome sequence of Haematococcus lacustris strain NIES-144.</title>
        <authorList>
            <person name="Morimoto D."/>
            <person name="Nakagawa S."/>
            <person name="Yoshida T."/>
            <person name="Sawayama S."/>
        </authorList>
    </citation>
    <scope>NUCLEOTIDE SEQUENCE [LARGE SCALE GENOMIC DNA]</scope>
    <source>
        <strain evidence="3 4">NIES-144</strain>
    </source>
</reference>
<dbReference type="Pfam" id="PF14771">
    <property type="entry name" value="DUF4476"/>
    <property type="match status" value="1"/>
</dbReference>
<accession>A0A699YP12</accession>
<name>A0A699YP12_HAELA</name>
<proteinExistence type="predicted"/>